<organism evidence="2">
    <name type="scientific">uncultured Solirubrobacteraceae bacterium</name>
    <dbReference type="NCBI Taxonomy" id="1162706"/>
    <lineage>
        <taxon>Bacteria</taxon>
        <taxon>Bacillati</taxon>
        <taxon>Actinomycetota</taxon>
        <taxon>Thermoleophilia</taxon>
        <taxon>Solirubrobacterales</taxon>
        <taxon>Solirubrobacteraceae</taxon>
        <taxon>environmental samples</taxon>
    </lineage>
</organism>
<keyword evidence="2" id="KW-0456">Lyase</keyword>
<dbReference type="GO" id="GO:0016829">
    <property type="term" value="F:lyase activity"/>
    <property type="evidence" value="ECO:0007669"/>
    <property type="project" value="UniProtKB-KW"/>
</dbReference>
<dbReference type="EMBL" id="CADCVS010000578">
    <property type="protein sequence ID" value="CAA9537763.1"/>
    <property type="molecule type" value="Genomic_DNA"/>
</dbReference>
<proteinExistence type="predicted"/>
<protein>
    <submittedName>
        <fullName evidence="2">Cytochrome c-type biogenesis protein CcmC, putative heme lyase for CcmE</fullName>
    </submittedName>
</protein>
<feature type="non-terminal residue" evidence="2">
    <location>
        <position position="228"/>
    </location>
</feature>
<evidence type="ECO:0000313" key="2">
    <source>
        <dbReference type="EMBL" id="CAA9537763.1"/>
    </source>
</evidence>
<accession>A0A6J4U3I5</accession>
<feature type="region of interest" description="Disordered" evidence="1">
    <location>
        <begin position="209"/>
        <end position="228"/>
    </location>
</feature>
<name>A0A6J4U3I5_9ACTN</name>
<feature type="compositionally biased region" description="Basic and acidic residues" evidence="1">
    <location>
        <begin position="36"/>
        <end position="49"/>
    </location>
</feature>
<gene>
    <name evidence="2" type="ORF">AVDCRST_MAG30-4415</name>
</gene>
<feature type="compositionally biased region" description="Basic and acidic residues" evidence="1">
    <location>
        <begin position="209"/>
        <end position="220"/>
    </location>
</feature>
<feature type="non-terminal residue" evidence="2">
    <location>
        <position position="1"/>
    </location>
</feature>
<feature type="region of interest" description="Disordered" evidence="1">
    <location>
        <begin position="26"/>
        <end position="91"/>
    </location>
</feature>
<reference evidence="2" key="1">
    <citation type="submission" date="2020-02" db="EMBL/GenBank/DDBJ databases">
        <authorList>
            <person name="Meier V. D."/>
        </authorList>
    </citation>
    <scope>NUCLEOTIDE SEQUENCE</scope>
    <source>
        <strain evidence="2">AVDCRST_MAG30</strain>
    </source>
</reference>
<dbReference type="AlphaFoldDB" id="A0A6J4U3I5"/>
<sequence length="228" mass="25472">VRPGLEAPLHRLSRRHHRRVRARVLLRAQRRGPGLHPEDLLRPRADGDRRPRRLRGGRHLRDQAPALGPSGARHEVLRRDPRLDHARARDARHRDDLGEGLVGEVVAVGRADARRVPHRLPALRLLPAAALLDRGPRAPGALRRGLRDRRGRLRADLLHVRPLRPGGRHPPARARPDRRRDARLDVPHLPALHGGDDAAVHDAVEVRADLQGRAHADRRAAPPARGGL</sequence>
<evidence type="ECO:0000256" key="1">
    <source>
        <dbReference type="SAM" id="MobiDB-lite"/>
    </source>
</evidence>
<feature type="region of interest" description="Disordered" evidence="1">
    <location>
        <begin position="161"/>
        <end position="181"/>
    </location>
</feature>
<feature type="compositionally biased region" description="Basic and acidic residues" evidence="1">
    <location>
        <begin position="72"/>
        <end position="91"/>
    </location>
</feature>